<feature type="compositionally biased region" description="Pro residues" evidence="1">
    <location>
        <begin position="890"/>
        <end position="899"/>
    </location>
</feature>
<organism evidence="3 4">
    <name type="scientific">Porites evermanni</name>
    <dbReference type="NCBI Taxonomy" id="104178"/>
    <lineage>
        <taxon>Eukaryota</taxon>
        <taxon>Metazoa</taxon>
        <taxon>Cnidaria</taxon>
        <taxon>Anthozoa</taxon>
        <taxon>Hexacorallia</taxon>
        <taxon>Scleractinia</taxon>
        <taxon>Fungiina</taxon>
        <taxon>Poritidae</taxon>
        <taxon>Porites</taxon>
    </lineage>
</organism>
<dbReference type="EMBL" id="CALNXI010001946">
    <property type="protein sequence ID" value="CAH3180175.1"/>
    <property type="molecule type" value="Genomic_DNA"/>
</dbReference>
<dbReference type="InterPro" id="IPR029055">
    <property type="entry name" value="Ntn_hydrolases_N"/>
</dbReference>
<feature type="transmembrane region" description="Helical" evidence="2">
    <location>
        <begin position="1199"/>
        <end position="1225"/>
    </location>
</feature>
<sequence length="1630" mass="181869">MFPSCRKRIICIVVVVVVLLILAGLAVFLVLRFARGKKSLGVYSRQAVATDNDKCSEIGNNILNSKGSAVDAAIAAMFCLGVINMHSSGVGGGGVMLVYSRKLKKAKVIDFRETAPAATTSDMFPPTESGKNMSKYIYGGLAIAVPGEVHGQYKAWKEYGRLPWEALVQPAINLAREGFRLSAAVADALKEMVEKIKTDPGLSELLLDKNRKPFKKGTKIKNEKYAMTLEKIRDGPESFYNGSLAKTISQDIRIRIPGEERKGKVTEQDLRNYQTKIREPLESELEGMKMLLTPPPTSGAVLALILNILKGYNMTSSARKGTDASVLTYHRIIEAFKFGYAWRSRLGDPAFNMDKNISEIAQEMIEQQLGDDLRREIKDNRTYNNVSYYGSSYSDADYGTTHLAVLAENGDAVSVTSTINHRLRKLTVFIGRAIRGAKPRHEKRFHEHDVFLYRFGCLFRSNLTGIIYNNQMADFDNPNDTKIDGVHPSEVNFPEPGKRPISSMSAAIVTDNNGDVQHVIGASGGKRITTAVSLVLMNMLWFGRDISQAVDDPRIHEELVPEMDVEVENKKDYYFPDDIRNGLRALGHNVTVASDSAFAVVQAVFPAKRSPGCLTKTWYHILNLLIVEGTKEKKAIYTYLFWREMGKKKKDKKESWDTERYVSTSLTNLLLARNTRSERLRIAAAQLLSRINREALPILVYLLYRSSKPLHTEKACIFRRNASAHGEVDLLKEVQGSEGQTTVQDAAKEYEIIYSKGDLVALKHNYRRYIIPFFLAVLLKGLHHNGDAFLEDHMGIKILGKMGLRDQNNGKKIGINGSRIYHVTTLLRVFHFFSSQIGFFSGAKQKKKDPKSQVPPQVPQKKGSKKNFFVQKRGRPLSRTPLTKPSLGSPSPPPPPPSSPDIICVESVQRRAALFVCNHYCRSSGVNTMLSNLGWQDLETRRKMTDLTMFFKIKTGNVRISFPNDLCEVHCPCLTRGSAQHPFKFQRYSSTINAHRYSFFVRTVPAWNALSPVSVRADSVAVFHSSICNNVLPKWAKCIPVFKPRRPQKTIPFGAAHTNMAYIRDECLALTSYFEDYIKLLVYVRIVVTAIFDFMTEENACTAGEPKVQNVLSVSGKRLYSWGHFVFLSCRLMKFFLAFVILVILLLIGAFIWESVKRRGKDESPGRPYQIQAVATDHEECSKIGNDTLNSNGSAVDAAIASVFCLGVINMHSSGVGGGGVMLVYNRKLKKAKVIDFRETAPGKTTSDMFPPNEIGEDMSQSGGLAIAVPGEVHGLHRAWKEYHQLPWETLVQPAIDLARYGFPISAAVAEVLSEKKVVMDIKDDSGLSELLLDTNGEPYRQGTIIKNEKYAMTLEIIRDDPESFYNGPLAKKISQDITKSIPDKQRKGQVTEQDLRDYRTVIRRPLESKLAGMKMLLTPPPTSGAVLGLVLNILKGYDLTSSARDGTKASVLTYHRIIEAFKFAYAWRGQLGDPDPRFNKNKKINQIAQKMIQQQFGDDLRRKIKDNGTYKDVSFYAPSYSDADYGTTHLAVLAKNGDAVSVTSTINYRFGCLYRSTLTGIIYNNQMADFDIPKRKKGGVKSSEVNSPEAYKRPFSSMSPTILTNDSGDVQLIIGASGGKRIATAVSLV</sequence>
<keyword evidence="2" id="KW-0812">Transmembrane</keyword>
<dbReference type="PRINTS" id="PR01210">
    <property type="entry name" value="GGTRANSPTASE"/>
</dbReference>
<dbReference type="Gene3D" id="3.60.20.40">
    <property type="match status" value="2"/>
</dbReference>
<protein>
    <recommendedName>
        <fullName evidence="5">Gamma-glutamyltranspeptidase 1</fullName>
    </recommendedName>
</protein>
<keyword evidence="4" id="KW-1185">Reference proteome</keyword>
<feature type="region of interest" description="Disordered" evidence="1">
    <location>
        <begin position="844"/>
        <end position="902"/>
    </location>
</feature>
<dbReference type="InterPro" id="IPR043137">
    <property type="entry name" value="GGT_ssub_C"/>
</dbReference>
<keyword evidence="2" id="KW-0472">Membrane</keyword>
<dbReference type="SUPFAM" id="SSF56235">
    <property type="entry name" value="N-terminal nucleophile aminohydrolases (Ntn hydrolases)"/>
    <property type="match status" value="3"/>
</dbReference>
<reference evidence="3 4" key="1">
    <citation type="submission" date="2022-05" db="EMBL/GenBank/DDBJ databases">
        <authorList>
            <consortium name="Genoscope - CEA"/>
            <person name="William W."/>
        </authorList>
    </citation>
    <scope>NUCLEOTIDE SEQUENCE [LARGE SCALE GENOMIC DNA]</scope>
</reference>
<dbReference type="InterPro" id="IPR043138">
    <property type="entry name" value="GGT_lsub"/>
</dbReference>
<dbReference type="Proteomes" id="UP001159427">
    <property type="component" value="Unassembled WGS sequence"/>
</dbReference>
<feature type="compositionally biased region" description="Low complexity" evidence="1">
    <location>
        <begin position="852"/>
        <end position="861"/>
    </location>
</feature>
<comment type="caution">
    <text evidence="3">The sequence shown here is derived from an EMBL/GenBank/DDBJ whole genome shotgun (WGS) entry which is preliminary data.</text>
</comment>
<feature type="transmembrane region" description="Helical" evidence="2">
    <location>
        <begin position="9"/>
        <end position="34"/>
    </location>
</feature>
<dbReference type="PANTHER" id="PTHR11686">
    <property type="entry name" value="GAMMA GLUTAMYL TRANSPEPTIDASE"/>
    <property type="match status" value="1"/>
</dbReference>
<name>A0ABN8RPW4_9CNID</name>
<dbReference type="Pfam" id="PF01019">
    <property type="entry name" value="G_glu_transpept"/>
    <property type="match status" value="3"/>
</dbReference>
<dbReference type="Gene3D" id="1.10.246.130">
    <property type="match status" value="2"/>
</dbReference>
<evidence type="ECO:0008006" key="5">
    <source>
        <dbReference type="Google" id="ProtNLM"/>
    </source>
</evidence>
<evidence type="ECO:0000256" key="1">
    <source>
        <dbReference type="SAM" id="MobiDB-lite"/>
    </source>
</evidence>
<dbReference type="PANTHER" id="PTHR11686:SF9">
    <property type="entry name" value="RE13973P"/>
    <property type="match status" value="1"/>
</dbReference>
<gene>
    <name evidence="3" type="ORF">PEVE_00012780</name>
</gene>
<proteinExistence type="predicted"/>
<dbReference type="InterPro" id="IPR000101">
    <property type="entry name" value="GGT_peptidase"/>
</dbReference>
<evidence type="ECO:0000313" key="3">
    <source>
        <dbReference type="EMBL" id="CAH3180175.1"/>
    </source>
</evidence>
<keyword evidence="2" id="KW-1133">Transmembrane helix</keyword>
<accession>A0ABN8RPW4</accession>
<evidence type="ECO:0000313" key="4">
    <source>
        <dbReference type="Proteomes" id="UP001159427"/>
    </source>
</evidence>
<feature type="transmembrane region" description="Helical" evidence="2">
    <location>
        <begin position="1135"/>
        <end position="1153"/>
    </location>
</feature>
<evidence type="ECO:0000256" key="2">
    <source>
        <dbReference type="SAM" id="Phobius"/>
    </source>
</evidence>